<feature type="signal peptide" evidence="11">
    <location>
        <begin position="1"/>
        <end position="20"/>
    </location>
</feature>
<comment type="function">
    <text evidence="10">Ligand for members of the frizzled family of seven transmembrane receptors.</text>
</comment>
<name>A0ABN8B4J1_CHISP</name>
<organism evidence="12 13">
    <name type="scientific">Chilo suppressalis</name>
    <name type="common">Asiatic rice borer moth</name>
    <dbReference type="NCBI Taxonomy" id="168631"/>
    <lineage>
        <taxon>Eukaryota</taxon>
        <taxon>Metazoa</taxon>
        <taxon>Ecdysozoa</taxon>
        <taxon>Arthropoda</taxon>
        <taxon>Hexapoda</taxon>
        <taxon>Insecta</taxon>
        <taxon>Pterygota</taxon>
        <taxon>Neoptera</taxon>
        <taxon>Endopterygota</taxon>
        <taxon>Lepidoptera</taxon>
        <taxon>Glossata</taxon>
        <taxon>Ditrysia</taxon>
        <taxon>Pyraloidea</taxon>
        <taxon>Crambidae</taxon>
        <taxon>Crambinae</taxon>
        <taxon>Chilo</taxon>
    </lineage>
</organism>
<evidence type="ECO:0000256" key="5">
    <source>
        <dbReference type="ARBA" id="ARBA00022530"/>
    </source>
</evidence>
<keyword evidence="11" id="KW-0732">Signal</keyword>
<keyword evidence="8" id="KW-0325">Glycoprotein</keyword>
<evidence type="ECO:0000256" key="8">
    <source>
        <dbReference type="ARBA" id="ARBA00023180"/>
    </source>
</evidence>
<evidence type="ECO:0000313" key="12">
    <source>
        <dbReference type="EMBL" id="CAH0403427.1"/>
    </source>
</evidence>
<keyword evidence="5" id="KW-0272">Extracellular matrix</keyword>
<keyword evidence="4" id="KW-0964">Secreted</keyword>
<protein>
    <recommendedName>
        <fullName evidence="10">Protein Wnt</fullName>
    </recommendedName>
</protein>
<keyword evidence="3 10" id="KW-0217">Developmental protein</keyword>
<evidence type="ECO:0000256" key="4">
    <source>
        <dbReference type="ARBA" id="ARBA00022525"/>
    </source>
</evidence>
<dbReference type="PANTHER" id="PTHR12027">
    <property type="entry name" value="WNT RELATED"/>
    <property type="match status" value="1"/>
</dbReference>
<dbReference type="Proteomes" id="UP001153292">
    <property type="component" value="Chromosome 23"/>
</dbReference>
<evidence type="ECO:0000256" key="10">
    <source>
        <dbReference type="RuleBase" id="RU003500"/>
    </source>
</evidence>
<evidence type="ECO:0000256" key="1">
    <source>
        <dbReference type="ARBA" id="ARBA00004498"/>
    </source>
</evidence>
<evidence type="ECO:0000256" key="6">
    <source>
        <dbReference type="ARBA" id="ARBA00022687"/>
    </source>
</evidence>
<dbReference type="InterPro" id="IPR005817">
    <property type="entry name" value="Wnt"/>
</dbReference>
<sequence length="356" mass="38832">MRLFTVIGLLCLFDAYLCQSHDLMLGQATYGDVVVYKVNEYKYGFPLIVRKSTIEYPEPGQIRGLTPGQRRICRRNKDHMPVVSAGVKQGIAECQHQFRDRRWNCTVTEDGTVFGPLTLIGSRETAFAHAVTSAGASLSVSRACRDGRLASCSCGRARRPPGLRDQWLWAGCGDDLQYGYTTWTCEISGCGPAAAMTCNTDTRKTTIVIIIMKTKACETSGCRLTAATTCNIYTRESIIVIIIMETKACEISGCRPTAATICNTDTRKTTIVIIIMKTKACETSGSRPTAATNCNTYTRETIIVIIINSTKACEISGCGPAAAMTYNTDTHDTMITISTRSKELLLASCSHPACET</sequence>
<keyword evidence="6 10" id="KW-0879">Wnt signaling pathway</keyword>
<evidence type="ECO:0000256" key="7">
    <source>
        <dbReference type="ARBA" id="ARBA00023157"/>
    </source>
</evidence>
<accession>A0ABN8B4J1</accession>
<proteinExistence type="inferred from homology"/>
<dbReference type="Pfam" id="PF00110">
    <property type="entry name" value="wnt"/>
    <property type="match status" value="1"/>
</dbReference>
<evidence type="ECO:0000256" key="3">
    <source>
        <dbReference type="ARBA" id="ARBA00022473"/>
    </source>
</evidence>
<evidence type="ECO:0000256" key="11">
    <source>
        <dbReference type="SAM" id="SignalP"/>
    </source>
</evidence>
<dbReference type="PRINTS" id="PR01349">
    <property type="entry name" value="WNTPROTEIN"/>
</dbReference>
<comment type="similarity">
    <text evidence="2 10">Belongs to the Wnt family.</text>
</comment>
<feature type="chain" id="PRO_5046218359" description="Protein Wnt" evidence="11">
    <location>
        <begin position="21"/>
        <end position="356"/>
    </location>
</feature>
<dbReference type="EMBL" id="OU963916">
    <property type="protein sequence ID" value="CAH0403427.1"/>
    <property type="molecule type" value="Genomic_DNA"/>
</dbReference>
<reference evidence="12" key="1">
    <citation type="submission" date="2021-12" db="EMBL/GenBank/DDBJ databases">
        <authorList>
            <person name="King R."/>
        </authorList>
    </citation>
    <scope>NUCLEOTIDE SEQUENCE</scope>
</reference>
<keyword evidence="13" id="KW-1185">Reference proteome</keyword>
<comment type="subcellular location">
    <subcellularLocation>
        <location evidence="1 10">Secreted</location>
        <location evidence="1 10">Extracellular space</location>
        <location evidence="1 10">Extracellular matrix</location>
    </subcellularLocation>
</comment>
<keyword evidence="7" id="KW-1015">Disulfide bond</keyword>
<evidence type="ECO:0000313" key="13">
    <source>
        <dbReference type="Proteomes" id="UP001153292"/>
    </source>
</evidence>
<dbReference type="SMART" id="SM00097">
    <property type="entry name" value="WNT1"/>
    <property type="match status" value="1"/>
</dbReference>
<gene>
    <name evidence="12" type="ORF">CHILSU_LOCUS6699</name>
</gene>
<dbReference type="PANTHER" id="PTHR12027:SF77">
    <property type="entry name" value="PROTEIN WNT-5"/>
    <property type="match status" value="1"/>
</dbReference>
<evidence type="ECO:0000256" key="2">
    <source>
        <dbReference type="ARBA" id="ARBA00005683"/>
    </source>
</evidence>
<keyword evidence="9" id="KW-0449">Lipoprotein</keyword>
<evidence type="ECO:0000256" key="9">
    <source>
        <dbReference type="ARBA" id="ARBA00023288"/>
    </source>
</evidence>